<keyword evidence="2" id="KW-0677">Repeat</keyword>
<keyword evidence="7" id="KW-1185">Reference proteome</keyword>
<dbReference type="InterPro" id="IPR011992">
    <property type="entry name" value="EF-hand-dom_pair"/>
</dbReference>
<evidence type="ECO:0000256" key="2">
    <source>
        <dbReference type="ARBA" id="ARBA00022737"/>
    </source>
</evidence>
<sequence length="375" mass="43752">MASSKMINWIVFLQDFSQIKDVKLKEWGDFVGKLAPPQTPQELPLEDVEDRISEVIAARHFGMSRDFADVDYAKIFVVSKEDFREILNRHVMRLTDSQFDRLWAKQAVNEFNNIEYREFLKKYQLNKEEKSKQDVTETSQSQPVPEETIQPPTNPTRPPSRLGTSDSSRLRGIPRPATPLVNADSAESKIKNLVYKHWQDIQKECKKMDADGSGTVLPDEFIGILDGLGVILPLEDARQLMLKYDLHEQQGRFSYREFLRHFILTLKPQDEGLLRRRKIHAAKIPVDTGVENTRFYNAMISLRERVLLSWKEMRRSFRLADPKALGVVSPSVFRQILRQFSINLTEEDFYHLVSFYDHKMKGKIPYNDFIRAFLQ</sequence>
<reference evidence="6" key="3">
    <citation type="submission" date="2025-09" db="UniProtKB">
        <authorList>
            <consortium name="Ensembl"/>
        </authorList>
    </citation>
    <scope>IDENTIFICATION</scope>
</reference>
<organism evidence="6 7">
    <name type="scientific">Ciona savignyi</name>
    <name type="common">Pacific transparent sea squirt</name>
    <dbReference type="NCBI Taxonomy" id="51511"/>
    <lineage>
        <taxon>Eukaryota</taxon>
        <taxon>Metazoa</taxon>
        <taxon>Chordata</taxon>
        <taxon>Tunicata</taxon>
        <taxon>Ascidiacea</taxon>
        <taxon>Phlebobranchia</taxon>
        <taxon>Cionidae</taxon>
        <taxon>Ciona</taxon>
    </lineage>
</organism>
<dbReference type="HOGENOM" id="CLU_028089_0_0_1"/>
<feature type="domain" description="EF-hand" evidence="5">
    <location>
        <begin position="196"/>
        <end position="231"/>
    </location>
</feature>
<accession>H2Z2G4</accession>
<dbReference type="PANTHER" id="PTHR20875">
    <property type="entry name" value="EF-HAND CALCIUM-BINDING DOMAIN-CONTAINING PROTEIN 6-RELATED"/>
    <property type="match status" value="1"/>
</dbReference>
<evidence type="ECO:0000313" key="6">
    <source>
        <dbReference type="Ensembl" id="ENSCSAVP00000011776.1"/>
    </source>
</evidence>
<dbReference type="GeneTree" id="ENSGT00940000167968"/>
<evidence type="ECO:0000259" key="5">
    <source>
        <dbReference type="PROSITE" id="PS50222"/>
    </source>
</evidence>
<dbReference type="SUPFAM" id="SSF47473">
    <property type="entry name" value="EF-hand"/>
    <property type="match status" value="2"/>
</dbReference>
<dbReference type="Gene3D" id="1.10.238.10">
    <property type="entry name" value="EF-hand"/>
    <property type="match status" value="3"/>
</dbReference>
<dbReference type="InParanoid" id="H2Z2G4"/>
<reference evidence="6" key="2">
    <citation type="submission" date="2025-08" db="UniProtKB">
        <authorList>
            <consortium name="Ensembl"/>
        </authorList>
    </citation>
    <scope>IDENTIFICATION</scope>
</reference>
<evidence type="ECO:0000256" key="4">
    <source>
        <dbReference type="SAM" id="MobiDB-lite"/>
    </source>
</evidence>
<dbReference type="STRING" id="51511.ENSCSAVP00000011776"/>
<dbReference type="FunFam" id="1.10.238.10:FF:000179">
    <property type="entry name" value="EF-hand calcium-binding domain-containing protein 6"/>
    <property type="match status" value="1"/>
</dbReference>
<evidence type="ECO:0000313" key="7">
    <source>
        <dbReference type="Proteomes" id="UP000007875"/>
    </source>
</evidence>
<dbReference type="AlphaFoldDB" id="H2Z2G4"/>
<dbReference type="GO" id="GO:0005654">
    <property type="term" value="C:nucleoplasm"/>
    <property type="evidence" value="ECO:0007669"/>
    <property type="project" value="TreeGrafter"/>
</dbReference>
<dbReference type="Ensembl" id="ENSCSAVT00000011913.1">
    <property type="protein sequence ID" value="ENSCSAVP00000011776.1"/>
    <property type="gene ID" value="ENSCSAVG00000006911.1"/>
</dbReference>
<evidence type="ECO:0000256" key="3">
    <source>
        <dbReference type="ARBA" id="ARBA00022837"/>
    </source>
</evidence>
<dbReference type="GO" id="GO:0005509">
    <property type="term" value="F:calcium ion binding"/>
    <property type="evidence" value="ECO:0007669"/>
    <property type="project" value="InterPro"/>
</dbReference>
<dbReference type="CDD" id="cd00051">
    <property type="entry name" value="EFh"/>
    <property type="match status" value="1"/>
</dbReference>
<feature type="region of interest" description="Disordered" evidence="4">
    <location>
        <begin position="127"/>
        <end position="184"/>
    </location>
</feature>
<keyword evidence="3" id="KW-0106">Calcium</keyword>
<dbReference type="InterPro" id="IPR052603">
    <property type="entry name" value="EFCB6"/>
</dbReference>
<name>H2Z2G4_CIOSA</name>
<dbReference type="InterPro" id="IPR015070">
    <property type="entry name" value="EF_hand_DJBP"/>
</dbReference>
<dbReference type="PROSITE" id="PS50222">
    <property type="entry name" value="EF_HAND_2"/>
    <property type="match status" value="1"/>
</dbReference>
<dbReference type="Proteomes" id="UP000007875">
    <property type="component" value="Unassembled WGS sequence"/>
</dbReference>
<reference evidence="7" key="1">
    <citation type="submission" date="2003-08" db="EMBL/GenBank/DDBJ databases">
        <authorList>
            <person name="Birren B."/>
            <person name="Nusbaum C."/>
            <person name="Abebe A."/>
            <person name="Abouelleil A."/>
            <person name="Adekoya E."/>
            <person name="Ait-zahra M."/>
            <person name="Allen N."/>
            <person name="Allen T."/>
            <person name="An P."/>
            <person name="Anderson M."/>
            <person name="Anderson S."/>
            <person name="Arachchi H."/>
            <person name="Armbruster J."/>
            <person name="Bachantsang P."/>
            <person name="Baldwin J."/>
            <person name="Barry A."/>
            <person name="Bayul T."/>
            <person name="Blitshsteyn B."/>
            <person name="Bloom T."/>
            <person name="Blye J."/>
            <person name="Boguslavskiy L."/>
            <person name="Borowsky M."/>
            <person name="Boukhgalter B."/>
            <person name="Brunache A."/>
            <person name="Butler J."/>
            <person name="Calixte N."/>
            <person name="Calvo S."/>
            <person name="Camarata J."/>
            <person name="Campo K."/>
            <person name="Chang J."/>
            <person name="Cheshatsang Y."/>
            <person name="Citroen M."/>
            <person name="Collymore A."/>
            <person name="Considine T."/>
            <person name="Cook A."/>
            <person name="Cooke P."/>
            <person name="Corum B."/>
            <person name="Cuomo C."/>
            <person name="David R."/>
            <person name="Dawoe T."/>
            <person name="Degray S."/>
            <person name="Dodge S."/>
            <person name="Dooley K."/>
            <person name="Dorje P."/>
            <person name="Dorjee K."/>
            <person name="Dorris L."/>
            <person name="Duffey N."/>
            <person name="Dupes A."/>
            <person name="Elkins T."/>
            <person name="Engels R."/>
            <person name="Erickson J."/>
            <person name="Farina A."/>
            <person name="Faro S."/>
            <person name="Ferreira P."/>
            <person name="Fischer H."/>
            <person name="Fitzgerald M."/>
            <person name="Foley K."/>
            <person name="Gage D."/>
            <person name="Galagan J."/>
            <person name="Gearin G."/>
            <person name="Gnerre S."/>
            <person name="Gnirke A."/>
            <person name="Goyette A."/>
            <person name="Graham J."/>
            <person name="Grandbois E."/>
            <person name="Gyaltsen K."/>
            <person name="Hafez N."/>
            <person name="Hagopian D."/>
            <person name="Hagos B."/>
            <person name="Hall J."/>
            <person name="Hatcher B."/>
            <person name="Heller A."/>
            <person name="Higgins H."/>
            <person name="Honan T."/>
            <person name="Horn A."/>
            <person name="Houde N."/>
            <person name="Hughes L."/>
            <person name="Hulme W."/>
            <person name="Husby E."/>
            <person name="Iliev I."/>
            <person name="Jaffe D."/>
            <person name="Jones C."/>
            <person name="Kamal M."/>
            <person name="Kamat A."/>
            <person name="Kamvysselis M."/>
            <person name="Karlsson E."/>
            <person name="Kells C."/>
            <person name="Kieu A."/>
            <person name="Kisner P."/>
            <person name="Kodira C."/>
            <person name="Kulbokas E."/>
            <person name="Labutti K."/>
            <person name="Lama D."/>
            <person name="Landers T."/>
            <person name="Leger J."/>
            <person name="Levine S."/>
            <person name="Lewis D."/>
            <person name="Lewis T."/>
            <person name="Lindblad-toh K."/>
            <person name="Liu X."/>
            <person name="Lokyitsang T."/>
            <person name="Lokyitsang Y."/>
            <person name="Lucien O."/>
            <person name="Lui A."/>
            <person name="Ma L.J."/>
            <person name="Mabbitt R."/>
            <person name="Macdonald J."/>
            <person name="Maclean C."/>
            <person name="Major J."/>
            <person name="Manning J."/>
            <person name="Marabella R."/>
            <person name="Maru K."/>
            <person name="Matthews C."/>
            <person name="Mauceli E."/>
            <person name="Mccarthy M."/>
            <person name="Mcdonough S."/>
            <person name="Mcghee T."/>
            <person name="Meldrim J."/>
            <person name="Meneus L."/>
            <person name="Mesirov J."/>
            <person name="Mihalev A."/>
            <person name="Mihova T."/>
            <person name="Mikkelsen T."/>
            <person name="Mlenga V."/>
            <person name="Moru K."/>
            <person name="Mozes J."/>
            <person name="Mulrain L."/>
            <person name="Munson G."/>
            <person name="Naylor J."/>
            <person name="Newes C."/>
            <person name="Nguyen C."/>
            <person name="Nguyen N."/>
            <person name="Nguyen T."/>
            <person name="Nicol R."/>
            <person name="Nielsen C."/>
            <person name="Nizzari M."/>
            <person name="Norbu C."/>
            <person name="Norbu N."/>
            <person name="O'donnell P."/>
            <person name="Okoawo O."/>
            <person name="O'leary S."/>
            <person name="Omotosho B."/>
            <person name="O'neill K."/>
            <person name="Osman S."/>
            <person name="Parker S."/>
            <person name="Perrin D."/>
            <person name="Phunkhang P."/>
            <person name="Piqani B."/>
            <person name="Purcell S."/>
            <person name="Rachupka T."/>
            <person name="Ramasamy U."/>
            <person name="Rameau R."/>
            <person name="Ray V."/>
            <person name="Raymond C."/>
            <person name="Retta R."/>
            <person name="Richardson S."/>
            <person name="Rise C."/>
            <person name="Rodriguez J."/>
            <person name="Rogers J."/>
            <person name="Rogov P."/>
            <person name="Rutman M."/>
            <person name="Schupbach R."/>
            <person name="Seaman C."/>
            <person name="Settipalli S."/>
            <person name="Sharpe T."/>
            <person name="Sheridan J."/>
            <person name="Sherpa N."/>
            <person name="Shi J."/>
            <person name="Smirnov S."/>
            <person name="Smith C."/>
            <person name="Sougnez C."/>
            <person name="Spencer B."/>
            <person name="Stalker J."/>
            <person name="Stange-thomann N."/>
            <person name="Stavropoulos S."/>
            <person name="Stetson K."/>
            <person name="Stone C."/>
            <person name="Stone S."/>
            <person name="Stubbs M."/>
            <person name="Talamas J."/>
            <person name="Tchuinga P."/>
            <person name="Tenzing P."/>
            <person name="Tesfaye S."/>
            <person name="Theodore J."/>
            <person name="Thoulutsang Y."/>
            <person name="Topham K."/>
            <person name="Towey S."/>
            <person name="Tsamla T."/>
            <person name="Tsomo N."/>
            <person name="Vallee D."/>
            <person name="Vassiliev H."/>
            <person name="Venkataraman V."/>
            <person name="Vinson J."/>
            <person name="Vo A."/>
            <person name="Wade C."/>
            <person name="Wang S."/>
            <person name="Wangchuk T."/>
            <person name="Wangdi T."/>
            <person name="Whittaker C."/>
            <person name="Wilkinson J."/>
            <person name="Wu Y."/>
            <person name="Wyman D."/>
            <person name="Yadav S."/>
            <person name="Yang S."/>
            <person name="Yang X."/>
            <person name="Yeager S."/>
            <person name="Yee E."/>
            <person name="Young G."/>
            <person name="Zainoun J."/>
            <person name="Zembeck L."/>
            <person name="Zimmer A."/>
            <person name="Zody M."/>
            <person name="Lander E."/>
        </authorList>
    </citation>
    <scope>NUCLEOTIDE SEQUENCE [LARGE SCALE GENOMIC DNA]</scope>
</reference>
<dbReference type="eggNOG" id="KOG0027">
    <property type="taxonomic scope" value="Eukaryota"/>
</dbReference>
<dbReference type="PANTHER" id="PTHR20875:SF2">
    <property type="entry name" value="EF-HAND CALCIUM-BINDING DOMAIN-CONTAINING PROTEIN 6"/>
    <property type="match status" value="1"/>
</dbReference>
<protein>
    <recommendedName>
        <fullName evidence="5">EF-hand domain-containing protein</fullName>
    </recommendedName>
</protein>
<proteinExistence type="predicted"/>
<dbReference type="Pfam" id="PF08976">
    <property type="entry name" value="EF-hand_11"/>
    <property type="match status" value="1"/>
</dbReference>
<dbReference type="OMA" id="LNDFTIC"/>
<dbReference type="InterPro" id="IPR002048">
    <property type="entry name" value="EF_hand_dom"/>
</dbReference>
<keyword evidence="1" id="KW-0597">Phosphoprotein</keyword>
<evidence type="ECO:0000256" key="1">
    <source>
        <dbReference type="ARBA" id="ARBA00022553"/>
    </source>
</evidence>